<sequence>MVQHNDRRTFLRMSGATALGAGLMALSACTGTRDSGTGGGGGATVRVSWWGGDVRHAKFNEIYDLYESENAGTTIEREYADYDGYFERLPTQFAGGNAPDVLHVTERQVADYAQHGQLADLEALADEGHLDLSHFSSASLEAGRYQGTLVMLLIGATIPATMYNRRMFEDAGIELPSVDWDWSTFYEACEGFRDALEDNQTGTTYQAIAGPPFETMLVQNGKSMFAPDASAALNFDARDAEEWFQYWRDMLDEGLCQSAESASENQNAPFEDTIFAQANAAMHVQNSNQLVTFQTALGEGNPLGLAPFPQIGAEPVAFVIGSYACVNESSSLRAEGAGIIDFFVNDPRANEIFGLELGTPGNSNWAEAVEGQLSEVDQRVMDFAAEVEPISVFATPRPPGSGQSDTIMSEVGLAVAFGDLTPAEAGARLVDDLAAAIGA</sequence>
<gene>
    <name evidence="1" type="ORF">ACFQQL_11300</name>
</gene>
<accession>A0ABW2Q8Y9</accession>
<dbReference type="PROSITE" id="PS51257">
    <property type="entry name" value="PROKAR_LIPOPROTEIN"/>
    <property type="match status" value="1"/>
</dbReference>
<reference evidence="2" key="1">
    <citation type="journal article" date="2019" name="Int. J. Syst. Evol. Microbiol.">
        <title>The Global Catalogue of Microorganisms (GCM) 10K type strain sequencing project: providing services to taxonomists for standard genome sequencing and annotation.</title>
        <authorList>
            <consortium name="The Broad Institute Genomics Platform"/>
            <consortium name="The Broad Institute Genome Sequencing Center for Infectious Disease"/>
            <person name="Wu L."/>
            <person name="Ma J."/>
        </authorList>
    </citation>
    <scope>NUCLEOTIDE SEQUENCE [LARGE SCALE GENOMIC DNA]</scope>
    <source>
        <strain evidence="2">JCM 1490</strain>
    </source>
</reference>
<dbReference type="EMBL" id="JBHTCQ010000002">
    <property type="protein sequence ID" value="MFC7405696.1"/>
    <property type="molecule type" value="Genomic_DNA"/>
</dbReference>
<organism evidence="1 2">
    <name type="scientific">Georgenia alba</name>
    <dbReference type="NCBI Taxonomy" id="2233858"/>
    <lineage>
        <taxon>Bacteria</taxon>
        <taxon>Bacillati</taxon>
        <taxon>Actinomycetota</taxon>
        <taxon>Actinomycetes</taxon>
        <taxon>Micrococcales</taxon>
        <taxon>Bogoriellaceae</taxon>
        <taxon>Georgenia</taxon>
    </lineage>
</organism>
<dbReference type="PROSITE" id="PS51318">
    <property type="entry name" value="TAT"/>
    <property type="match status" value="1"/>
</dbReference>
<protein>
    <submittedName>
        <fullName evidence="1">ABC transporter substrate-binding protein</fullName>
    </submittedName>
</protein>
<keyword evidence="2" id="KW-1185">Reference proteome</keyword>
<dbReference type="InterPro" id="IPR006311">
    <property type="entry name" value="TAT_signal"/>
</dbReference>
<proteinExistence type="predicted"/>
<dbReference type="PANTHER" id="PTHR43649">
    <property type="entry name" value="ARABINOSE-BINDING PROTEIN-RELATED"/>
    <property type="match status" value="1"/>
</dbReference>
<dbReference type="RefSeq" id="WP_382394369.1">
    <property type="nucleotide sequence ID" value="NZ_JBHTCQ010000002.1"/>
</dbReference>
<dbReference type="Gene3D" id="3.40.190.10">
    <property type="entry name" value="Periplasmic binding protein-like II"/>
    <property type="match status" value="2"/>
</dbReference>
<evidence type="ECO:0000313" key="2">
    <source>
        <dbReference type="Proteomes" id="UP001596455"/>
    </source>
</evidence>
<dbReference type="PANTHER" id="PTHR43649:SF30">
    <property type="entry name" value="ABC TRANSPORTER SUBSTRATE-BINDING PROTEIN"/>
    <property type="match status" value="1"/>
</dbReference>
<name>A0ABW2Q8Y9_9MICO</name>
<dbReference type="SUPFAM" id="SSF53850">
    <property type="entry name" value="Periplasmic binding protein-like II"/>
    <property type="match status" value="1"/>
</dbReference>
<comment type="caution">
    <text evidence="1">The sequence shown here is derived from an EMBL/GenBank/DDBJ whole genome shotgun (WGS) entry which is preliminary data.</text>
</comment>
<dbReference type="Proteomes" id="UP001596455">
    <property type="component" value="Unassembled WGS sequence"/>
</dbReference>
<evidence type="ECO:0000313" key="1">
    <source>
        <dbReference type="EMBL" id="MFC7405696.1"/>
    </source>
</evidence>
<dbReference type="InterPro" id="IPR006059">
    <property type="entry name" value="SBP"/>
</dbReference>
<dbReference type="InterPro" id="IPR050490">
    <property type="entry name" value="Bact_solute-bd_prot1"/>
</dbReference>
<dbReference type="Pfam" id="PF13416">
    <property type="entry name" value="SBP_bac_8"/>
    <property type="match status" value="1"/>
</dbReference>